<dbReference type="Pfam" id="PF00296">
    <property type="entry name" value="Bac_luciferase"/>
    <property type="match status" value="1"/>
</dbReference>
<accession>A0A2M9G7K9</accession>
<dbReference type="Gene3D" id="3.20.20.30">
    <property type="entry name" value="Luciferase-like domain"/>
    <property type="match status" value="1"/>
</dbReference>
<keyword evidence="1" id="KW-0285">Flavoprotein</keyword>
<dbReference type="NCBIfam" id="TIGR03619">
    <property type="entry name" value="F420_Rv2161c"/>
    <property type="match status" value="1"/>
</dbReference>
<protein>
    <submittedName>
        <fullName evidence="6">LLM class F420-dependent oxidoreductase</fullName>
    </submittedName>
</protein>
<evidence type="ECO:0000256" key="3">
    <source>
        <dbReference type="ARBA" id="ARBA00023002"/>
    </source>
</evidence>
<evidence type="ECO:0000313" key="7">
    <source>
        <dbReference type="Proteomes" id="UP000229498"/>
    </source>
</evidence>
<evidence type="ECO:0000256" key="1">
    <source>
        <dbReference type="ARBA" id="ARBA00022630"/>
    </source>
</evidence>
<feature type="domain" description="Luciferase-like" evidence="5">
    <location>
        <begin position="20"/>
        <end position="283"/>
    </location>
</feature>
<dbReference type="Proteomes" id="UP000229498">
    <property type="component" value="Unassembled WGS sequence"/>
</dbReference>
<evidence type="ECO:0000256" key="2">
    <source>
        <dbReference type="ARBA" id="ARBA00022643"/>
    </source>
</evidence>
<sequence>MALKLAEKTEFGFMGRMADREAAIATVKLAEDNGFSSIWLGDHIAFAVPIMDPLLQLAQAAALSDKVTVATGVYLLALRHPALTAKLTSTLDNLSGGRFIFGTGVGGEFPGEFAAVGVPHKERGARVSESIEVIRKLWTGEKVSHKGRHFDIPETQMLPKPVQPGGPPLWVGGRSGAALRRAAQLCDGWISYVVTPEMFAESLATIEQEMAKAGRTVDRYGTGHLYFFRIDDDFDTAWDKATAHLTRRYAMDFRKPAKRYAALGTPEQVAEKIRAFHAAGVRHFVMDPTGPDGEEMAQLERFAKEVRPLLGDL</sequence>
<organism evidence="6 7">
    <name type="scientific">Minwuia thermotolerans</name>
    <dbReference type="NCBI Taxonomy" id="2056226"/>
    <lineage>
        <taxon>Bacteria</taxon>
        <taxon>Pseudomonadati</taxon>
        <taxon>Pseudomonadota</taxon>
        <taxon>Alphaproteobacteria</taxon>
        <taxon>Minwuiales</taxon>
        <taxon>Minwuiaceae</taxon>
        <taxon>Minwuia</taxon>
    </lineage>
</organism>
<name>A0A2M9G7K9_9PROT</name>
<dbReference type="AlphaFoldDB" id="A0A2M9G7K9"/>
<dbReference type="InterPro" id="IPR019921">
    <property type="entry name" value="Lucif-like_OxRdtase_Rv2161c"/>
</dbReference>
<evidence type="ECO:0000259" key="5">
    <source>
        <dbReference type="Pfam" id="PF00296"/>
    </source>
</evidence>
<keyword evidence="2" id="KW-0288">FMN</keyword>
<comment type="caution">
    <text evidence="6">The sequence shown here is derived from an EMBL/GenBank/DDBJ whole genome shotgun (WGS) entry which is preliminary data.</text>
</comment>
<keyword evidence="4" id="KW-0503">Monooxygenase</keyword>
<keyword evidence="7" id="KW-1185">Reference proteome</keyword>
<dbReference type="GO" id="GO:0046306">
    <property type="term" value="P:alkanesulfonate catabolic process"/>
    <property type="evidence" value="ECO:0007669"/>
    <property type="project" value="TreeGrafter"/>
</dbReference>
<gene>
    <name evidence="6" type="ORF">CVT23_01185</name>
</gene>
<dbReference type="PANTHER" id="PTHR42847:SF4">
    <property type="entry name" value="ALKANESULFONATE MONOOXYGENASE-RELATED"/>
    <property type="match status" value="1"/>
</dbReference>
<dbReference type="InterPro" id="IPR050172">
    <property type="entry name" value="SsuD_RutA_monooxygenase"/>
</dbReference>
<keyword evidence="3" id="KW-0560">Oxidoreductase</keyword>
<evidence type="ECO:0000256" key="4">
    <source>
        <dbReference type="ARBA" id="ARBA00023033"/>
    </source>
</evidence>
<dbReference type="RefSeq" id="WP_109794517.1">
    <property type="nucleotide sequence ID" value="NZ_PHIG01000004.1"/>
</dbReference>
<dbReference type="GO" id="GO:0008726">
    <property type="term" value="F:alkanesulfonate monooxygenase activity"/>
    <property type="evidence" value="ECO:0007669"/>
    <property type="project" value="TreeGrafter"/>
</dbReference>
<dbReference type="InterPro" id="IPR036661">
    <property type="entry name" value="Luciferase-like_sf"/>
</dbReference>
<dbReference type="EMBL" id="PHIG01000004">
    <property type="protein sequence ID" value="PJK31691.1"/>
    <property type="molecule type" value="Genomic_DNA"/>
</dbReference>
<evidence type="ECO:0000313" key="6">
    <source>
        <dbReference type="EMBL" id="PJK31691.1"/>
    </source>
</evidence>
<dbReference type="OrthoDB" id="180193at2"/>
<reference evidence="6 7" key="1">
    <citation type="submission" date="2017-11" db="EMBL/GenBank/DDBJ databases">
        <title>Draft genome sequence of Rhizobiales bacterium SY3-13.</title>
        <authorList>
            <person name="Sun C."/>
        </authorList>
    </citation>
    <scope>NUCLEOTIDE SEQUENCE [LARGE SCALE GENOMIC DNA]</scope>
    <source>
        <strain evidence="6 7">SY3-13</strain>
    </source>
</reference>
<dbReference type="PANTHER" id="PTHR42847">
    <property type="entry name" value="ALKANESULFONATE MONOOXYGENASE"/>
    <property type="match status" value="1"/>
</dbReference>
<dbReference type="SUPFAM" id="SSF51679">
    <property type="entry name" value="Bacterial luciferase-like"/>
    <property type="match status" value="1"/>
</dbReference>
<dbReference type="InterPro" id="IPR011251">
    <property type="entry name" value="Luciferase-like_dom"/>
</dbReference>
<proteinExistence type="predicted"/>